<reference evidence="4" key="1">
    <citation type="submission" date="2015-12" db="EMBL/GenBank/DDBJ databases">
        <title>Genome sequence of a biocontrol rhizobacterium Chryseobacterium kwangjuense strain KJ1R5 isolated from pepper (Capsicum annuum L.).</title>
        <authorList>
            <person name="Jeong J.-J."/>
            <person name="Park H."/>
            <person name="Mannaa M."/>
            <person name="Sang M.K."/>
            <person name="Choi I.-G."/>
            <person name="Kim K.D."/>
        </authorList>
    </citation>
    <scope>NUCLEOTIDE SEQUENCE [LARGE SCALE GENOMIC DNA]</scope>
    <source>
        <strain evidence="4">KJ1R5</strain>
    </source>
</reference>
<feature type="domain" description="N-acetyltransferase" evidence="2">
    <location>
        <begin position="6"/>
        <end position="148"/>
    </location>
</feature>
<dbReference type="PANTHER" id="PTHR13947">
    <property type="entry name" value="GNAT FAMILY N-ACETYLTRANSFERASE"/>
    <property type="match status" value="1"/>
</dbReference>
<keyword evidence="1 3" id="KW-0808">Transferase</keyword>
<dbReference type="PROSITE" id="PS51186">
    <property type="entry name" value="GNAT"/>
    <property type="match status" value="1"/>
</dbReference>
<proteinExistence type="predicted"/>
<dbReference type="InterPro" id="IPR050769">
    <property type="entry name" value="NAT_camello-type"/>
</dbReference>
<accession>A0A135W6K4</accession>
<organism evidence="3 4">
    <name type="scientific">Chryseobacterium kwangjuense</name>
    <dbReference type="NCBI Taxonomy" id="267125"/>
    <lineage>
        <taxon>Bacteria</taxon>
        <taxon>Pseudomonadati</taxon>
        <taxon>Bacteroidota</taxon>
        <taxon>Flavobacteriia</taxon>
        <taxon>Flavobacteriales</taxon>
        <taxon>Weeksellaceae</taxon>
        <taxon>Chryseobacterium group</taxon>
        <taxon>Chryseobacterium</taxon>
    </lineage>
</organism>
<gene>
    <name evidence="3" type="ORF">AU378_19325</name>
</gene>
<evidence type="ECO:0000313" key="4">
    <source>
        <dbReference type="Proteomes" id="UP000070513"/>
    </source>
</evidence>
<dbReference type="AlphaFoldDB" id="A0A135W6K4"/>
<dbReference type="PANTHER" id="PTHR13947:SF37">
    <property type="entry name" value="LD18367P"/>
    <property type="match status" value="1"/>
</dbReference>
<dbReference type="EMBL" id="LPUR01000017">
    <property type="protein sequence ID" value="KXH80544.1"/>
    <property type="molecule type" value="Genomic_DNA"/>
</dbReference>
<reference evidence="3 4" key="2">
    <citation type="journal article" date="2016" name="Genome Announc.">
        <title>Draft Genome Sequence of a Biocontrol Rhizobacterium, Chryseobacterium kwangjuense Strain KJ1R5, Isolated from Pepper (Capsicum annuum).</title>
        <authorList>
            <person name="Jeong J.J."/>
            <person name="Park H."/>
            <person name="Park B.H."/>
            <person name="Mannaa M."/>
            <person name="Sang M.K."/>
            <person name="Choi I.G."/>
            <person name="Kim K.D."/>
        </authorList>
    </citation>
    <scope>NUCLEOTIDE SEQUENCE [LARGE SCALE GENOMIC DNA]</scope>
    <source>
        <strain evidence="3 4">KJ1R5</strain>
    </source>
</reference>
<dbReference type="CDD" id="cd04301">
    <property type="entry name" value="NAT_SF"/>
    <property type="match status" value="1"/>
</dbReference>
<dbReference type="Gene3D" id="3.40.630.30">
    <property type="match status" value="1"/>
</dbReference>
<name>A0A135W6K4_9FLAO</name>
<sequence>MTTKKTDSSDIDFQNLIKLLDADLAVRDGEDHKFYHQFNSIDMLKNCVVAYLEGKAVGCGAFKPFSEDTVEIKRMYTDAEKRGKGVASEILNVLETWAKEEGYTKCVLETGIMQPEAIALYEKQGYSRIPNYGQYIGVDNSVCYEKIV</sequence>
<dbReference type="OrthoDB" id="9803233at2"/>
<protein>
    <submittedName>
        <fullName evidence="3">GNAT family acetyltransferase</fullName>
    </submittedName>
</protein>
<dbReference type="InterPro" id="IPR000182">
    <property type="entry name" value="GNAT_dom"/>
</dbReference>
<evidence type="ECO:0000313" key="3">
    <source>
        <dbReference type="EMBL" id="KXH80544.1"/>
    </source>
</evidence>
<evidence type="ECO:0000256" key="1">
    <source>
        <dbReference type="ARBA" id="ARBA00022679"/>
    </source>
</evidence>
<comment type="caution">
    <text evidence="3">The sequence shown here is derived from an EMBL/GenBank/DDBJ whole genome shotgun (WGS) entry which is preliminary data.</text>
</comment>
<dbReference type="InterPro" id="IPR016181">
    <property type="entry name" value="Acyl_CoA_acyltransferase"/>
</dbReference>
<dbReference type="Pfam" id="PF00583">
    <property type="entry name" value="Acetyltransf_1"/>
    <property type="match status" value="1"/>
</dbReference>
<dbReference type="SUPFAM" id="SSF55729">
    <property type="entry name" value="Acyl-CoA N-acyltransferases (Nat)"/>
    <property type="match status" value="1"/>
</dbReference>
<dbReference type="Proteomes" id="UP000070513">
    <property type="component" value="Unassembled WGS sequence"/>
</dbReference>
<evidence type="ECO:0000259" key="2">
    <source>
        <dbReference type="PROSITE" id="PS51186"/>
    </source>
</evidence>
<dbReference type="GO" id="GO:0008080">
    <property type="term" value="F:N-acetyltransferase activity"/>
    <property type="evidence" value="ECO:0007669"/>
    <property type="project" value="InterPro"/>
</dbReference>
<dbReference type="RefSeq" id="WP_062653032.1">
    <property type="nucleotide sequence ID" value="NZ_LPUR01000017.1"/>
</dbReference>